<feature type="region of interest" description="Disordered" evidence="1">
    <location>
        <begin position="296"/>
        <end position="331"/>
    </location>
</feature>
<proteinExistence type="predicted"/>
<evidence type="ECO:0000256" key="1">
    <source>
        <dbReference type="SAM" id="MobiDB-lite"/>
    </source>
</evidence>
<organism evidence="2">
    <name type="scientific">Hanusia phi</name>
    <dbReference type="NCBI Taxonomy" id="3032"/>
    <lineage>
        <taxon>Eukaryota</taxon>
        <taxon>Cryptophyceae</taxon>
        <taxon>Pyrenomonadales</taxon>
        <taxon>Geminigeraceae</taxon>
        <taxon>Hanusia</taxon>
    </lineage>
</organism>
<evidence type="ECO:0000313" key="2">
    <source>
        <dbReference type="EMBL" id="CAD8466852.1"/>
    </source>
</evidence>
<protein>
    <submittedName>
        <fullName evidence="2">Uncharacterized protein</fullName>
    </submittedName>
</protein>
<dbReference type="AlphaFoldDB" id="A0A7S0H8D9"/>
<feature type="region of interest" description="Disordered" evidence="1">
    <location>
        <begin position="440"/>
        <end position="467"/>
    </location>
</feature>
<gene>
    <name evidence="2" type="ORF">HPHI1048_LOCUS1033</name>
</gene>
<feature type="compositionally biased region" description="Basic residues" evidence="1">
    <location>
        <begin position="138"/>
        <end position="151"/>
    </location>
</feature>
<accession>A0A7S0H8D9</accession>
<feature type="compositionally biased region" description="Basic and acidic residues" evidence="1">
    <location>
        <begin position="296"/>
        <end position="305"/>
    </location>
</feature>
<dbReference type="EMBL" id="HBEO01001461">
    <property type="protein sequence ID" value="CAD8466852.1"/>
    <property type="molecule type" value="Transcribed_RNA"/>
</dbReference>
<reference evidence="2" key="1">
    <citation type="submission" date="2021-01" db="EMBL/GenBank/DDBJ databases">
        <authorList>
            <person name="Corre E."/>
            <person name="Pelletier E."/>
            <person name="Niang G."/>
            <person name="Scheremetjew M."/>
            <person name="Finn R."/>
            <person name="Kale V."/>
            <person name="Holt S."/>
            <person name="Cochrane G."/>
            <person name="Meng A."/>
            <person name="Brown T."/>
            <person name="Cohen L."/>
        </authorList>
    </citation>
    <scope>NUCLEOTIDE SEQUENCE</scope>
    <source>
        <strain evidence="2">CCMP325</strain>
    </source>
</reference>
<sequence>MTYMSITSTAVMNADCPQVVELLRRYPAKKLWNGSLSPSYNFFFRDKPRSLIELQETSDRLIGVCCLYDKTQTEVSSATEKPVEADHSSEGFGLEASSPVNTTGVFLSPLMAEITRDSSALFPLAESRGFAQPDKSLKRNKASKPQKRKAKVVFGSQYREEPAPRPKSPIASKLGKQTHRARDRSDGGYSFQQEIDSGLKRRWSEMGGMYLGMSVPKGYFDKLQFRILALNISSGPQLFRARCSKHLEDFVNIKFSTAKNYVAPQICWSCDITVSCKFDHELFGHIEIFVSDGRKNGTEAGRKEPAPSTSAGHRLRQPAMSSPSPIPSSVRSATSSMWDELVSKGSDSITIPVAIVRRKGGFDMKNAHLNYYPSPISSAVLALSCPPAISDLLTCPVYSRSFETVETVSSSHTHTFKYLPLHILPSRPSSVAEMFVSGATTGGENERKNLLPPLSSSKSRSWGGRLR</sequence>
<name>A0A7S0H8D9_9CRYP</name>
<feature type="compositionally biased region" description="Low complexity" evidence="1">
    <location>
        <begin position="450"/>
        <end position="467"/>
    </location>
</feature>
<feature type="region of interest" description="Disordered" evidence="1">
    <location>
        <begin position="133"/>
        <end position="191"/>
    </location>
</feature>